<feature type="domain" description="Dynamin N-terminal" evidence="2">
    <location>
        <begin position="17"/>
        <end position="136"/>
    </location>
</feature>
<sequence length="515" mass="55230">MLIDQLEVRLHEPLRLALAGMVKAGKSTLLNALLGERIAATDAAECTRVVTWYRHSATPRVTMHLRDGTEVRMRINRDDGLLVFDLGGRTAEQIEWIDVGWPLEALADLILIDTPGIASLSGDTSARTAQFLTPDDAPSAADAVVYLMRHLHGSDVRFLEAFRDTAAGAAQSVCAVAVLSRADEVGSGRIDSLLSARRVAQRYEGDGDLSALALAVVPVAGLLAEGARTLRESEFIALRELAGLERAARETLLVSADRFVRPSEATGLSVTVREGLLHRFGIFGVRLAAALIRGGAATSSELSRALVQQSGLTELEELIERQFRPRADTLKARGVVLQLHALLRRSPPADAAEVRAGIERFTVSAHVLRELALLAQARSRGLPLEAEPAADAARILGASGVDARSRLGLAADADDDAVRERVLTELDRWRALDAAAVERARREVHAAVLRSLAEVASASGGLRTLRPAAKVEAPGGPGDALGHDAAEQSEQHESGLGREKRLHRRALRAQRHPLG</sequence>
<evidence type="ECO:0000259" key="2">
    <source>
        <dbReference type="Pfam" id="PF00350"/>
    </source>
</evidence>
<feature type="region of interest" description="Disordered" evidence="1">
    <location>
        <begin position="469"/>
        <end position="515"/>
    </location>
</feature>
<dbReference type="Pfam" id="PF00350">
    <property type="entry name" value="Dynamin_N"/>
    <property type="match status" value="1"/>
</dbReference>
<accession>A0A7D8ALV3</accession>
<dbReference type="Gene3D" id="3.40.50.300">
    <property type="entry name" value="P-loop containing nucleotide triphosphate hydrolases"/>
    <property type="match status" value="1"/>
</dbReference>
<feature type="compositionally biased region" description="Basic residues" evidence="1">
    <location>
        <begin position="500"/>
        <end position="515"/>
    </location>
</feature>
<organism evidence="3 4">
    <name type="scientific">Microbacterium esteraromaticum</name>
    <dbReference type="NCBI Taxonomy" id="57043"/>
    <lineage>
        <taxon>Bacteria</taxon>
        <taxon>Bacillati</taxon>
        <taxon>Actinomycetota</taxon>
        <taxon>Actinomycetes</taxon>
        <taxon>Micrococcales</taxon>
        <taxon>Microbacteriaceae</taxon>
        <taxon>Microbacterium</taxon>
    </lineage>
</organism>
<name>A0A7D8ALV3_9MICO</name>
<dbReference type="InterPro" id="IPR045063">
    <property type="entry name" value="Dynamin_N"/>
</dbReference>
<protein>
    <submittedName>
        <fullName evidence="3">GTP-binding protein</fullName>
    </submittedName>
</protein>
<dbReference type="AlphaFoldDB" id="A0A7D8ALV3"/>
<gene>
    <name evidence="3" type="ORF">FVO59_09625</name>
</gene>
<evidence type="ECO:0000313" key="3">
    <source>
        <dbReference type="EMBL" id="QMU98689.1"/>
    </source>
</evidence>
<feature type="compositionally biased region" description="Basic and acidic residues" evidence="1">
    <location>
        <begin position="481"/>
        <end position="499"/>
    </location>
</feature>
<dbReference type="SUPFAM" id="SSF52540">
    <property type="entry name" value="P-loop containing nucleoside triphosphate hydrolases"/>
    <property type="match status" value="1"/>
</dbReference>
<evidence type="ECO:0000256" key="1">
    <source>
        <dbReference type="SAM" id="MobiDB-lite"/>
    </source>
</evidence>
<dbReference type="InterPro" id="IPR027417">
    <property type="entry name" value="P-loop_NTPase"/>
</dbReference>
<dbReference type="Proteomes" id="UP000515708">
    <property type="component" value="Chromosome"/>
</dbReference>
<evidence type="ECO:0000313" key="4">
    <source>
        <dbReference type="Proteomes" id="UP000515708"/>
    </source>
</evidence>
<reference evidence="3 4" key="1">
    <citation type="journal article" date="2020" name="Front. Microbiol.">
        <title>Design of Bacterial Strain-Specific qPCR Assays Using NGS Data and Publicly Available Resources and Its Application to Track Biocontrol Strains.</title>
        <authorList>
            <person name="Hernandez I."/>
            <person name="Sant C."/>
            <person name="Martinez R."/>
            <person name="Fernandez C."/>
        </authorList>
    </citation>
    <scope>NUCLEOTIDE SEQUENCE [LARGE SCALE GENOMIC DNA]</scope>
    <source>
        <strain evidence="3 4">B24</strain>
    </source>
</reference>
<dbReference type="EMBL" id="CP043732">
    <property type="protein sequence ID" value="QMU98689.1"/>
    <property type="molecule type" value="Genomic_DNA"/>
</dbReference>
<proteinExistence type="predicted"/>